<evidence type="ECO:0008006" key="13">
    <source>
        <dbReference type="Google" id="ProtNLM"/>
    </source>
</evidence>
<evidence type="ECO:0000256" key="7">
    <source>
        <dbReference type="PROSITE-ProRule" id="PRU01077"/>
    </source>
</evidence>
<sequence length="1057" mass="114331">MTARRQPSTTSLARYVRDSEPAGLSPNSMDFCNSFWGLGDVGVDVLFARMRGAGRTMEEIRGFWRERAAIEDDYAKRLAKLSKLTLGRDEIGELRNSLDTLRLETERQAAAHLGLAQSMRRELEAPATEHIASRFSIRRPPKLQSRRHSERNKPKRTSLKRCRQLPLRFYTVQHLILSVVSLQAREKYKTDCVNINLYHAQTKLVQGRDLEKIQMRLEKAKQTVQQNERDYSNSVDVLRDTCYKWEADWKVFCDQCQDLEDERIEFMKDIMWAYANAVSTVCVADDESCEKVRVTLEQLEPERDMENFVREYGTGPSIPEPPRFHSFEKSGDTQPRPQTRPSAFSRSSSRPNLPRSGTLVTSPVQIEEELPATNVAGLGAGTRNGGESTGPNGFTRVPNAGGQSNGSPSANLGQPPTVSVPQSYNVQAAASNALPARGGAPPRSQLKVGPNLYNVDPTKDPQPGSRPNLALPISSQTSAGVVGDPGDPIARALEELKKNPPKTQRQRSIRGQGGISAAAASNAAVARSTTPSGTVNRAAGVSATGPSRSLSRSPSRKPIPVAEEERIVPSSSPPRQLDLQGAADSLVGAHPSSRPSSPIGPAASTPPKPVFMQSPRPSASPAPVVESYGQALPGERRLSRANLNAPSTGAPTATGGGSRPGTPSTSPVPFAGIGANGRSPSPQPAGPLSRAPSPSGRPPSRAAGPPLVTPGQDPRQLQRVPSPSIGIALDSSGQVAHDEVADNYVADDYARRSGQQRSAQTPQQQGRGPSQPQRQSPPVQQQYQNLGQQQQAPQQMYTGLPAQRPDQGDNRMQGSTLHRATPIGTGPQQPLQQQAVGYPQNGRRGPSPQESQSPITQQAPQQLYSNSGYSQQGYGPPLAQQAPMNGGYAGQPVQPQQPMSAAGYRQQGPTRSQTISPVYGYNQPIQPQQPPVQQPPPVQYGYQNVGYAQLQQPVQSNVMAPPQQVMTRSPSPMVPPTSSQGNQVGTEYLEDGTPILFYVKALYDYNATIDEEFDFQTGDIIAVTATPEDGWWSGVLLDDARRVPGRTVFPSNFVCLF</sequence>
<dbReference type="EMBL" id="MU128918">
    <property type="protein sequence ID" value="KAF9519357.1"/>
    <property type="molecule type" value="Genomic_DNA"/>
</dbReference>
<comment type="subcellular location">
    <subcellularLocation>
        <location evidence="1">Cytoplasm</location>
        <location evidence="1">Cytoskeleton</location>
    </subcellularLocation>
</comment>
<protein>
    <recommendedName>
        <fullName evidence="13">SH3 domain-containing protein</fullName>
    </recommendedName>
</protein>
<dbReference type="GO" id="GO:0005543">
    <property type="term" value="F:phospholipid binding"/>
    <property type="evidence" value="ECO:0007669"/>
    <property type="project" value="TreeGrafter"/>
</dbReference>
<evidence type="ECO:0000256" key="1">
    <source>
        <dbReference type="ARBA" id="ARBA00004245"/>
    </source>
</evidence>
<evidence type="ECO:0000259" key="10">
    <source>
        <dbReference type="PROSITE" id="PS51741"/>
    </source>
</evidence>
<keyword evidence="5" id="KW-0206">Cytoskeleton</keyword>
<dbReference type="InterPro" id="IPR036028">
    <property type="entry name" value="SH3-like_dom_sf"/>
</dbReference>
<feature type="compositionally biased region" description="Pro residues" evidence="8">
    <location>
        <begin position="927"/>
        <end position="938"/>
    </location>
</feature>
<feature type="compositionally biased region" description="Polar residues" evidence="8">
    <location>
        <begin position="848"/>
        <end position="873"/>
    </location>
</feature>
<feature type="domain" description="SH3" evidence="9">
    <location>
        <begin position="994"/>
        <end position="1057"/>
    </location>
</feature>
<dbReference type="Proteomes" id="UP000886523">
    <property type="component" value="Unassembled WGS sequence"/>
</dbReference>
<organism evidence="11 12">
    <name type="scientific">Hydnum rufescens UP504</name>
    <dbReference type="NCBI Taxonomy" id="1448309"/>
    <lineage>
        <taxon>Eukaryota</taxon>
        <taxon>Fungi</taxon>
        <taxon>Dikarya</taxon>
        <taxon>Basidiomycota</taxon>
        <taxon>Agaricomycotina</taxon>
        <taxon>Agaricomycetes</taxon>
        <taxon>Cantharellales</taxon>
        <taxon>Hydnaceae</taxon>
        <taxon>Hydnum</taxon>
    </lineage>
</organism>
<keyword evidence="3" id="KW-0963">Cytoplasm</keyword>
<name>A0A9P6B8T4_9AGAM</name>
<comment type="caution">
    <text evidence="11">The sequence shown here is derived from an EMBL/GenBank/DDBJ whole genome shotgun (WGS) entry which is preliminary data.</text>
</comment>
<dbReference type="SUPFAM" id="SSF50044">
    <property type="entry name" value="SH3-domain"/>
    <property type="match status" value="1"/>
</dbReference>
<dbReference type="PANTHER" id="PTHR23065">
    <property type="entry name" value="PROLINE-SERINE-THREONINE PHOSPHATASE INTERACTING PROTEIN 1"/>
    <property type="match status" value="1"/>
</dbReference>
<dbReference type="GO" id="GO:0009898">
    <property type="term" value="C:cytoplasmic side of plasma membrane"/>
    <property type="evidence" value="ECO:0007669"/>
    <property type="project" value="TreeGrafter"/>
</dbReference>
<dbReference type="SMART" id="SM00055">
    <property type="entry name" value="FCH"/>
    <property type="match status" value="1"/>
</dbReference>
<accession>A0A9P6B8T4</accession>
<dbReference type="InterPro" id="IPR001060">
    <property type="entry name" value="FCH_dom"/>
</dbReference>
<evidence type="ECO:0000313" key="11">
    <source>
        <dbReference type="EMBL" id="KAF9519357.1"/>
    </source>
</evidence>
<dbReference type="GO" id="GO:0120104">
    <property type="term" value="C:mitotic actomyosin contractile ring, proximal layer"/>
    <property type="evidence" value="ECO:0007669"/>
    <property type="project" value="TreeGrafter"/>
</dbReference>
<dbReference type="OrthoDB" id="19092at2759"/>
<dbReference type="CDD" id="cd00174">
    <property type="entry name" value="SH3"/>
    <property type="match status" value="1"/>
</dbReference>
<dbReference type="GO" id="GO:0030036">
    <property type="term" value="P:actin cytoskeleton organization"/>
    <property type="evidence" value="ECO:0007669"/>
    <property type="project" value="UniProtKB-ARBA"/>
</dbReference>
<reference evidence="11" key="1">
    <citation type="journal article" date="2020" name="Nat. Commun.">
        <title>Large-scale genome sequencing of mycorrhizal fungi provides insights into the early evolution of symbiotic traits.</title>
        <authorList>
            <person name="Miyauchi S."/>
            <person name="Kiss E."/>
            <person name="Kuo A."/>
            <person name="Drula E."/>
            <person name="Kohler A."/>
            <person name="Sanchez-Garcia M."/>
            <person name="Morin E."/>
            <person name="Andreopoulos B."/>
            <person name="Barry K.W."/>
            <person name="Bonito G."/>
            <person name="Buee M."/>
            <person name="Carver A."/>
            <person name="Chen C."/>
            <person name="Cichocki N."/>
            <person name="Clum A."/>
            <person name="Culley D."/>
            <person name="Crous P.W."/>
            <person name="Fauchery L."/>
            <person name="Girlanda M."/>
            <person name="Hayes R.D."/>
            <person name="Keri Z."/>
            <person name="LaButti K."/>
            <person name="Lipzen A."/>
            <person name="Lombard V."/>
            <person name="Magnuson J."/>
            <person name="Maillard F."/>
            <person name="Murat C."/>
            <person name="Nolan M."/>
            <person name="Ohm R.A."/>
            <person name="Pangilinan J."/>
            <person name="Pereira M.F."/>
            <person name="Perotto S."/>
            <person name="Peter M."/>
            <person name="Pfister S."/>
            <person name="Riley R."/>
            <person name="Sitrit Y."/>
            <person name="Stielow J.B."/>
            <person name="Szollosi G."/>
            <person name="Zifcakova L."/>
            <person name="Stursova M."/>
            <person name="Spatafora J.W."/>
            <person name="Tedersoo L."/>
            <person name="Vaario L.M."/>
            <person name="Yamada A."/>
            <person name="Yan M."/>
            <person name="Wang P."/>
            <person name="Xu J."/>
            <person name="Bruns T."/>
            <person name="Baldrian P."/>
            <person name="Vilgalys R."/>
            <person name="Dunand C."/>
            <person name="Henrissat B."/>
            <person name="Grigoriev I.V."/>
            <person name="Hibbett D."/>
            <person name="Nagy L.G."/>
            <person name="Martin F.M."/>
        </authorList>
    </citation>
    <scope>NUCLEOTIDE SEQUENCE</scope>
    <source>
        <strain evidence="11">UP504</strain>
    </source>
</reference>
<dbReference type="SMART" id="SM00326">
    <property type="entry name" value="SH3"/>
    <property type="match status" value="1"/>
</dbReference>
<feature type="region of interest" description="Disordered" evidence="8">
    <location>
        <begin position="135"/>
        <end position="158"/>
    </location>
</feature>
<feature type="compositionally biased region" description="Polar residues" evidence="8">
    <location>
        <begin position="907"/>
        <end position="916"/>
    </location>
</feature>
<proteinExistence type="predicted"/>
<feature type="compositionally biased region" description="Low complexity" evidence="8">
    <location>
        <begin position="546"/>
        <end position="558"/>
    </location>
</feature>
<dbReference type="Gene3D" id="1.20.1270.60">
    <property type="entry name" value="Arfaptin homology (AH) domain/BAR domain"/>
    <property type="match status" value="1"/>
</dbReference>
<feature type="compositionally biased region" description="Gly residues" evidence="8">
    <location>
        <begin position="378"/>
        <end position="388"/>
    </location>
</feature>
<evidence type="ECO:0000256" key="8">
    <source>
        <dbReference type="SAM" id="MobiDB-lite"/>
    </source>
</evidence>
<keyword evidence="4" id="KW-0597">Phosphoprotein</keyword>
<evidence type="ECO:0000256" key="5">
    <source>
        <dbReference type="ARBA" id="ARBA00023212"/>
    </source>
</evidence>
<feature type="compositionally biased region" description="Polar residues" evidence="8">
    <location>
        <begin position="826"/>
        <end position="835"/>
    </location>
</feature>
<keyword evidence="2 6" id="KW-0728">SH3 domain</keyword>
<feature type="compositionally biased region" description="Low complexity" evidence="8">
    <location>
        <begin position="760"/>
        <end position="795"/>
    </location>
</feature>
<feature type="compositionally biased region" description="Low complexity" evidence="8">
    <location>
        <begin position="614"/>
        <end position="627"/>
    </location>
</feature>
<feature type="compositionally biased region" description="Basic residues" evidence="8">
    <location>
        <begin position="136"/>
        <end position="158"/>
    </location>
</feature>
<gene>
    <name evidence="11" type="ORF">BS47DRAFT_1482065</name>
</gene>
<evidence type="ECO:0000313" key="12">
    <source>
        <dbReference type="Proteomes" id="UP000886523"/>
    </source>
</evidence>
<feature type="compositionally biased region" description="Basic and acidic residues" evidence="8">
    <location>
        <begin position="322"/>
        <end position="331"/>
    </location>
</feature>
<keyword evidence="12" id="KW-1185">Reference proteome</keyword>
<evidence type="ECO:0000256" key="6">
    <source>
        <dbReference type="PROSITE-ProRule" id="PRU00192"/>
    </source>
</evidence>
<dbReference type="PANTHER" id="PTHR23065:SF7">
    <property type="entry name" value="NOSTRIN, ISOFORM H"/>
    <property type="match status" value="1"/>
</dbReference>
<keyword evidence="7" id="KW-0175">Coiled coil</keyword>
<dbReference type="PROSITE" id="PS50002">
    <property type="entry name" value="SH3"/>
    <property type="match status" value="1"/>
</dbReference>
<dbReference type="SUPFAM" id="SSF103657">
    <property type="entry name" value="BAR/IMD domain-like"/>
    <property type="match status" value="1"/>
</dbReference>
<dbReference type="PROSITE" id="PS51741">
    <property type="entry name" value="F_BAR"/>
    <property type="match status" value="1"/>
</dbReference>
<feature type="domain" description="F-BAR" evidence="10">
    <location>
        <begin position="29"/>
        <end position="304"/>
    </location>
</feature>
<evidence type="ECO:0000256" key="3">
    <source>
        <dbReference type="ARBA" id="ARBA00022490"/>
    </source>
</evidence>
<dbReference type="FunFam" id="2.30.30.40:FF:000312">
    <property type="entry name" value="Related to Cell division control protein 15"/>
    <property type="match status" value="1"/>
</dbReference>
<feature type="compositionally biased region" description="Low complexity" evidence="8">
    <location>
        <begin position="516"/>
        <end position="528"/>
    </location>
</feature>
<dbReference type="Pfam" id="PF00018">
    <property type="entry name" value="SH3_1"/>
    <property type="match status" value="1"/>
</dbReference>
<dbReference type="InterPro" id="IPR027267">
    <property type="entry name" value="AH/BAR_dom_sf"/>
</dbReference>
<dbReference type="InterPro" id="IPR001452">
    <property type="entry name" value="SH3_domain"/>
</dbReference>
<feature type="compositionally biased region" description="Low complexity" evidence="8">
    <location>
        <begin position="340"/>
        <end position="356"/>
    </location>
</feature>
<evidence type="ECO:0000256" key="2">
    <source>
        <dbReference type="ARBA" id="ARBA00022443"/>
    </source>
</evidence>
<dbReference type="InterPro" id="IPR031160">
    <property type="entry name" value="F_BAR_dom"/>
</dbReference>
<dbReference type="Gene3D" id="2.30.30.40">
    <property type="entry name" value="SH3 Domains"/>
    <property type="match status" value="1"/>
</dbReference>
<feature type="compositionally biased region" description="Polar residues" evidence="8">
    <location>
        <begin position="401"/>
        <end position="420"/>
    </location>
</feature>
<feature type="compositionally biased region" description="Low complexity" evidence="8">
    <location>
        <begin position="686"/>
        <end position="706"/>
    </location>
</feature>
<dbReference type="Pfam" id="PF00611">
    <property type="entry name" value="FCH"/>
    <property type="match status" value="1"/>
</dbReference>
<feature type="region of interest" description="Disordered" evidence="8">
    <location>
        <begin position="433"/>
        <end position="939"/>
    </location>
</feature>
<dbReference type="AlphaFoldDB" id="A0A9P6B8T4"/>
<feature type="region of interest" description="Disordered" evidence="8">
    <location>
        <begin position="311"/>
        <end position="420"/>
    </location>
</feature>
<evidence type="ECO:0000256" key="4">
    <source>
        <dbReference type="ARBA" id="ARBA00022553"/>
    </source>
</evidence>
<evidence type="ECO:0000259" key="9">
    <source>
        <dbReference type="PROSITE" id="PS50002"/>
    </source>
</evidence>